<dbReference type="Proteomes" id="UP000431533">
    <property type="component" value="Unassembled WGS sequence"/>
</dbReference>
<dbReference type="InterPro" id="IPR053007">
    <property type="entry name" value="CYP450_monoxygenase_sec-met"/>
</dbReference>
<dbReference type="GO" id="GO:0005506">
    <property type="term" value="F:iron ion binding"/>
    <property type="evidence" value="ECO:0007669"/>
    <property type="project" value="InterPro"/>
</dbReference>
<feature type="transmembrane region" description="Helical" evidence="8">
    <location>
        <begin position="35"/>
        <end position="54"/>
    </location>
</feature>
<keyword evidence="5 6" id="KW-0349">Heme</keyword>
<dbReference type="PANTHER" id="PTHR47582">
    <property type="entry name" value="P450, PUTATIVE (EUROFUNG)-RELATED"/>
    <property type="match status" value="1"/>
</dbReference>
<dbReference type="InterPro" id="IPR001128">
    <property type="entry name" value="Cyt_P450"/>
</dbReference>
<feature type="region of interest" description="Disordered" evidence="7">
    <location>
        <begin position="455"/>
        <end position="474"/>
    </location>
</feature>
<dbReference type="PANTHER" id="PTHR47582:SF1">
    <property type="entry name" value="P450, PUTATIVE (EUROFUNG)-RELATED"/>
    <property type="match status" value="1"/>
</dbReference>
<evidence type="ECO:0000256" key="4">
    <source>
        <dbReference type="ARBA" id="ARBA00023004"/>
    </source>
</evidence>
<organism evidence="9 10">
    <name type="scientific">Lachnellula hyalina</name>
    <dbReference type="NCBI Taxonomy" id="1316788"/>
    <lineage>
        <taxon>Eukaryota</taxon>
        <taxon>Fungi</taxon>
        <taxon>Dikarya</taxon>
        <taxon>Ascomycota</taxon>
        <taxon>Pezizomycotina</taxon>
        <taxon>Leotiomycetes</taxon>
        <taxon>Helotiales</taxon>
        <taxon>Lachnaceae</taxon>
        <taxon>Lachnellula</taxon>
    </lineage>
</organism>
<keyword evidence="4 5" id="KW-0408">Iron</keyword>
<evidence type="ECO:0000256" key="1">
    <source>
        <dbReference type="ARBA" id="ARBA00001971"/>
    </source>
</evidence>
<evidence type="ECO:0000256" key="7">
    <source>
        <dbReference type="SAM" id="MobiDB-lite"/>
    </source>
</evidence>
<comment type="cofactor">
    <cofactor evidence="1 5">
        <name>heme</name>
        <dbReference type="ChEBI" id="CHEBI:30413"/>
    </cofactor>
</comment>
<keyword evidence="10" id="KW-1185">Reference proteome</keyword>
<dbReference type="InterPro" id="IPR017972">
    <property type="entry name" value="Cyt_P450_CS"/>
</dbReference>
<comment type="caution">
    <text evidence="9">The sequence shown here is derived from an EMBL/GenBank/DDBJ whole genome shotgun (WGS) entry which is preliminary data.</text>
</comment>
<reference evidence="9 10" key="1">
    <citation type="submission" date="2018-05" db="EMBL/GenBank/DDBJ databases">
        <title>Genome sequencing and assembly of the regulated plant pathogen Lachnellula willkommii and related sister species for the development of diagnostic species identification markers.</title>
        <authorList>
            <person name="Giroux E."/>
            <person name="Bilodeau G."/>
        </authorList>
    </citation>
    <scope>NUCLEOTIDE SEQUENCE [LARGE SCALE GENOMIC DNA]</scope>
    <source>
        <strain evidence="9 10">CBS 185.66</strain>
    </source>
</reference>
<protein>
    <submittedName>
        <fullName evidence="9">25-hydroxycholesterol 7-alpha-hydroxylase</fullName>
    </submittedName>
</protein>
<keyword evidence="3 5" id="KW-0479">Metal-binding</keyword>
<sequence length="500" mass="56076">MPNPLVVTALGGIAVTYVFLWALLYLTQDGKEPPVVSSSIPFISPILGMVRWSMDFYPHMRERHRDLPIYTLRIPGARLYVINSLDLIPVVQRQWRTLLFPPIQAKAAQAAMGASKEALAILKHDMITEHGFVHGMVKTTLPTMSGPSLNVLNAKTSEVFEEALRQFAAPTTVNLFEWIGKQIIESSTISRFYKTLCADISVSKYHPALMFIMLDILPQNIFFGAAVQGREQLIKSFAKYYADGSYKQGSAYIQQLIAHCIDHKIPGDDIPKFLVGTVFNNVANTVPTAFWLVYHIFSDAVVREECRKEVSQAVQNQDGTSTIDLNFLLTSCPTLLSTYQEVFRYHGMANSVRVVSENHMLDNRYLLKKGGLVMISARAQHSNPAIWGEDVHQFQHKRFVKQESSEEQRLNPVAFRGFGGGTTLCPGRHFATAEILMLATMILLRFHVRPAKDASWARPSTAKSSQAEAMEQPDVDIEVEFVPRSEASGKTWQKQKLGSI</sequence>
<evidence type="ECO:0000256" key="5">
    <source>
        <dbReference type="PIRSR" id="PIRSR602403-1"/>
    </source>
</evidence>
<keyword evidence="8" id="KW-0472">Membrane</keyword>
<evidence type="ECO:0000256" key="2">
    <source>
        <dbReference type="ARBA" id="ARBA00010617"/>
    </source>
</evidence>
<dbReference type="GO" id="GO:0020037">
    <property type="term" value="F:heme binding"/>
    <property type="evidence" value="ECO:0007669"/>
    <property type="project" value="InterPro"/>
</dbReference>
<evidence type="ECO:0000313" key="9">
    <source>
        <dbReference type="EMBL" id="TVY30847.1"/>
    </source>
</evidence>
<dbReference type="Gene3D" id="1.10.630.10">
    <property type="entry name" value="Cytochrome P450"/>
    <property type="match status" value="1"/>
</dbReference>
<feature type="binding site" description="axial binding residue" evidence="5">
    <location>
        <position position="425"/>
    </location>
    <ligand>
        <name>heme</name>
        <dbReference type="ChEBI" id="CHEBI:30413"/>
    </ligand>
    <ligandPart>
        <name>Fe</name>
        <dbReference type="ChEBI" id="CHEBI:18248"/>
    </ligandPart>
</feature>
<keyword evidence="8" id="KW-1133">Transmembrane helix</keyword>
<keyword evidence="6" id="KW-0560">Oxidoreductase</keyword>
<dbReference type="Pfam" id="PF00067">
    <property type="entry name" value="p450"/>
    <property type="match status" value="1"/>
</dbReference>
<dbReference type="AlphaFoldDB" id="A0A8H8RCI0"/>
<feature type="transmembrane region" description="Helical" evidence="8">
    <location>
        <begin position="6"/>
        <end position="26"/>
    </location>
</feature>
<comment type="similarity">
    <text evidence="2 6">Belongs to the cytochrome P450 family.</text>
</comment>
<evidence type="ECO:0000256" key="8">
    <source>
        <dbReference type="SAM" id="Phobius"/>
    </source>
</evidence>
<accession>A0A8H8RCI0</accession>
<dbReference type="GO" id="GO:0016705">
    <property type="term" value="F:oxidoreductase activity, acting on paired donors, with incorporation or reduction of molecular oxygen"/>
    <property type="evidence" value="ECO:0007669"/>
    <property type="project" value="InterPro"/>
</dbReference>
<dbReference type="PROSITE" id="PS00086">
    <property type="entry name" value="CYTOCHROME_P450"/>
    <property type="match status" value="1"/>
</dbReference>
<dbReference type="GeneID" id="41981016"/>
<dbReference type="SUPFAM" id="SSF48264">
    <property type="entry name" value="Cytochrome P450"/>
    <property type="match status" value="1"/>
</dbReference>
<evidence type="ECO:0000256" key="3">
    <source>
        <dbReference type="ARBA" id="ARBA00022723"/>
    </source>
</evidence>
<evidence type="ECO:0000313" key="10">
    <source>
        <dbReference type="Proteomes" id="UP000431533"/>
    </source>
</evidence>
<proteinExistence type="inferred from homology"/>
<dbReference type="OrthoDB" id="3366823at2759"/>
<dbReference type="InterPro" id="IPR036396">
    <property type="entry name" value="Cyt_P450_sf"/>
</dbReference>
<keyword evidence="8" id="KW-0812">Transmembrane</keyword>
<dbReference type="GO" id="GO:0004497">
    <property type="term" value="F:monooxygenase activity"/>
    <property type="evidence" value="ECO:0007669"/>
    <property type="project" value="UniProtKB-KW"/>
</dbReference>
<evidence type="ECO:0000256" key="6">
    <source>
        <dbReference type="RuleBase" id="RU000461"/>
    </source>
</evidence>
<dbReference type="InterPro" id="IPR002403">
    <property type="entry name" value="Cyt_P450_E_grp-IV"/>
</dbReference>
<dbReference type="PRINTS" id="PR00465">
    <property type="entry name" value="EP450IV"/>
</dbReference>
<dbReference type="CDD" id="cd11040">
    <property type="entry name" value="CYP7_CYP8-like"/>
    <property type="match status" value="1"/>
</dbReference>
<dbReference type="RefSeq" id="XP_031009631.1">
    <property type="nucleotide sequence ID" value="XM_031145807.1"/>
</dbReference>
<keyword evidence="6" id="KW-0503">Monooxygenase</keyword>
<gene>
    <name evidence="9" type="primary">CYP7B1_0</name>
    <name evidence="9" type="ORF">LHYA1_G000818</name>
</gene>
<name>A0A8H8RCI0_9HELO</name>
<dbReference type="EMBL" id="QGMH01000003">
    <property type="protein sequence ID" value="TVY30847.1"/>
    <property type="molecule type" value="Genomic_DNA"/>
</dbReference>